<comment type="caution">
    <text evidence="5">The sequence shown here is derived from an EMBL/GenBank/DDBJ whole genome shotgun (WGS) entry which is preliminary data.</text>
</comment>
<evidence type="ECO:0000313" key="5">
    <source>
        <dbReference type="EMBL" id="MBT1701790.1"/>
    </source>
</evidence>
<dbReference type="InterPro" id="IPR052174">
    <property type="entry name" value="Flavoredoxin"/>
</dbReference>
<comment type="cofactor">
    <cofactor evidence="1">
        <name>FMN</name>
        <dbReference type="ChEBI" id="CHEBI:58210"/>
    </cofactor>
</comment>
<proteinExistence type="inferred from homology"/>
<dbReference type="Pfam" id="PF01613">
    <property type="entry name" value="Flavin_Reduct"/>
    <property type="match status" value="1"/>
</dbReference>
<dbReference type="RefSeq" id="WP_254151489.1">
    <property type="nucleotide sequence ID" value="NZ_JAHESD010000001.1"/>
</dbReference>
<evidence type="ECO:0000259" key="4">
    <source>
        <dbReference type="Pfam" id="PF01613"/>
    </source>
</evidence>
<evidence type="ECO:0000256" key="2">
    <source>
        <dbReference type="ARBA" id="ARBA00022630"/>
    </source>
</evidence>
<dbReference type="PANTHER" id="PTHR43567">
    <property type="entry name" value="FLAVOREDOXIN-RELATED-RELATED"/>
    <property type="match status" value="1"/>
</dbReference>
<dbReference type="InterPro" id="IPR002563">
    <property type="entry name" value="Flavin_Rdtase-like_dom"/>
</dbReference>
<name>A0ABS5VK17_9BACT</name>
<evidence type="ECO:0000313" key="6">
    <source>
        <dbReference type="Proteomes" id="UP000772618"/>
    </source>
</evidence>
<sequence length="123" mass="13903">MKETNECVIAIPGADLAEKVVDIGNCSGEDTDKFGKFRLTAKEARHVKAPLIGQCIANIECKVVDSRMVSQYNLFILGAVKAWSNSDRKEQRTMHHHGDGTFKIDGRTIDLRERMVKWRELVD</sequence>
<reference evidence="5 6" key="1">
    <citation type="submission" date="2021-05" db="EMBL/GenBank/DDBJ databases">
        <title>A Polyphasic approach of four new species of the genus Ohtaekwangia: Ohtaekwangia histidinii sp. nov., Ohtaekwangia cretensis sp. nov., Ohtaekwangia indiensis sp. nov., Ohtaekwangia reichenbachii sp. nov. from diverse environment.</title>
        <authorList>
            <person name="Octaviana S."/>
        </authorList>
    </citation>
    <scope>NUCLEOTIDE SEQUENCE [LARGE SCALE GENOMIC DNA]</scope>
    <source>
        <strain evidence="5 6">PWU20</strain>
    </source>
</reference>
<keyword evidence="6" id="KW-1185">Reference proteome</keyword>
<organism evidence="5 6">
    <name type="scientific">Chryseosolibacter indicus</name>
    <dbReference type="NCBI Taxonomy" id="2782351"/>
    <lineage>
        <taxon>Bacteria</taxon>
        <taxon>Pseudomonadati</taxon>
        <taxon>Bacteroidota</taxon>
        <taxon>Cytophagia</taxon>
        <taxon>Cytophagales</taxon>
        <taxon>Chryseotaleaceae</taxon>
        <taxon>Chryseosolibacter</taxon>
    </lineage>
</organism>
<dbReference type="InterPro" id="IPR012349">
    <property type="entry name" value="Split_barrel_FMN-bd"/>
</dbReference>
<keyword evidence="2" id="KW-0285">Flavoprotein</keyword>
<dbReference type="SUPFAM" id="SSF50475">
    <property type="entry name" value="FMN-binding split barrel"/>
    <property type="match status" value="1"/>
</dbReference>
<accession>A0ABS5VK17</accession>
<dbReference type="Proteomes" id="UP000772618">
    <property type="component" value="Unassembled WGS sequence"/>
</dbReference>
<dbReference type="EMBL" id="JAHESD010000001">
    <property type="protein sequence ID" value="MBT1701790.1"/>
    <property type="molecule type" value="Genomic_DNA"/>
</dbReference>
<evidence type="ECO:0000256" key="1">
    <source>
        <dbReference type="ARBA" id="ARBA00001917"/>
    </source>
</evidence>
<feature type="domain" description="Flavin reductase like" evidence="4">
    <location>
        <begin position="1"/>
        <end position="98"/>
    </location>
</feature>
<protein>
    <submittedName>
        <fullName evidence="5">Flavin reductase family protein</fullName>
    </submittedName>
</protein>
<dbReference type="PANTHER" id="PTHR43567:SF1">
    <property type="entry name" value="FLAVOREDOXIN"/>
    <property type="match status" value="1"/>
</dbReference>
<evidence type="ECO:0000256" key="3">
    <source>
        <dbReference type="ARBA" id="ARBA00038054"/>
    </source>
</evidence>
<dbReference type="Gene3D" id="2.30.110.10">
    <property type="entry name" value="Electron Transport, Fmn-binding Protein, Chain A"/>
    <property type="match status" value="1"/>
</dbReference>
<gene>
    <name evidence="5" type="ORF">KK060_00765</name>
</gene>
<comment type="similarity">
    <text evidence="3">Belongs to the flavoredoxin family.</text>
</comment>